<evidence type="ECO:0000256" key="2">
    <source>
        <dbReference type="ARBA" id="ARBA00022679"/>
    </source>
</evidence>
<dbReference type="InterPro" id="IPR001594">
    <property type="entry name" value="Palmitoyltrfase_DHHC"/>
</dbReference>
<evidence type="ECO:0000259" key="8">
    <source>
        <dbReference type="Pfam" id="PF01529"/>
    </source>
</evidence>
<keyword evidence="6 7" id="KW-0012">Acyltransferase</keyword>
<dbReference type="STRING" id="10228.B3SAL9"/>
<evidence type="ECO:0000313" key="10">
    <source>
        <dbReference type="Proteomes" id="UP000009022"/>
    </source>
</evidence>
<reference evidence="9 10" key="1">
    <citation type="journal article" date="2008" name="Nature">
        <title>The Trichoplax genome and the nature of placozoans.</title>
        <authorList>
            <person name="Srivastava M."/>
            <person name="Begovic E."/>
            <person name="Chapman J."/>
            <person name="Putnam N.H."/>
            <person name="Hellsten U."/>
            <person name="Kawashima T."/>
            <person name="Kuo A."/>
            <person name="Mitros T."/>
            <person name="Salamov A."/>
            <person name="Carpenter M.L."/>
            <person name="Signorovitch A.Y."/>
            <person name="Moreno M.A."/>
            <person name="Kamm K."/>
            <person name="Grimwood J."/>
            <person name="Schmutz J."/>
            <person name="Shapiro H."/>
            <person name="Grigoriev I.V."/>
            <person name="Buss L.W."/>
            <person name="Schierwater B."/>
            <person name="Dellaporta S.L."/>
            <person name="Rokhsar D.S."/>
        </authorList>
    </citation>
    <scope>NUCLEOTIDE SEQUENCE [LARGE SCALE GENOMIC DNA]</scope>
    <source>
        <strain evidence="9 10">Grell-BS-1999</strain>
    </source>
</reference>
<dbReference type="EC" id="2.3.1.225" evidence="7"/>
<feature type="transmembrane region" description="Helical" evidence="7">
    <location>
        <begin position="66"/>
        <end position="91"/>
    </location>
</feature>
<feature type="transmembrane region" description="Helical" evidence="7">
    <location>
        <begin position="111"/>
        <end position="130"/>
    </location>
</feature>
<dbReference type="PROSITE" id="PS50216">
    <property type="entry name" value="DHHC"/>
    <property type="match status" value="1"/>
</dbReference>
<keyword evidence="5 7" id="KW-0472">Membrane</keyword>
<evidence type="ECO:0000256" key="5">
    <source>
        <dbReference type="ARBA" id="ARBA00023136"/>
    </source>
</evidence>
<dbReference type="KEGG" id="tad:TRIADDRAFT_32479"/>
<dbReference type="PhylomeDB" id="B3SAL9"/>
<keyword evidence="3 7" id="KW-0812">Transmembrane</keyword>
<feature type="domain" description="Palmitoyltransferase DHHC" evidence="8">
    <location>
        <begin position="19"/>
        <end position="142"/>
    </location>
</feature>
<dbReference type="InParanoid" id="B3SAL9"/>
<dbReference type="PANTHER" id="PTHR22883">
    <property type="entry name" value="ZINC FINGER DHHC DOMAIN CONTAINING PROTEIN"/>
    <property type="match status" value="1"/>
</dbReference>
<dbReference type="PANTHER" id="PTHR22883:SF488">
    <property type="entry name" value="PALMITOYLTRANSFERASE"/>
    <property type="match status" value="1"/>
</dbReference>
<evidence type="ECO:0000256" key="6">
    <source>
        <dbReference type="ARBA" id="ARBA00023315"/>
    </source>
</evidence>
<proteinExistence type="inferred from homology"/>
<evidence type="ECO:0000256" key="4">
    <source>
        <dbReference type="ARBA" id="ARBA00022989"/>
    </source>
</evidence>
<dbReference type="eggNOG" id="KOG1311">
    <property type="taxonomic scope" value="Eukaryota"/>
</dbReference>
<keyword evidence="4 7" id="KW-1133">Transmembrane helix</keyword>
<keyword evidence="10" id="KW-1185">Reference proteome</keyword>
<dbReference type="OrthoDB" id="4096362at2759"/>
<dbReference type="RefSeq" id="XP_002117339.1">
    <property type="nucleotide sequence ID" value="XM_002117303.1"/>
</dbReference>
<evidence type="ECO:0000256" key="7">
    <source>
        <dbReference type="RuleBase" id="RU079119"/>
    </source>
</evidence>
<evidence type="ECO:0000256" key="3">
    <source>
        <dbReference type="ARBA" id="ARBA00022692"/>
    </source>
</evidence>
<dbReference type="OMA" id="LHMASIF"/>
<dbReference type="Pfam" id="PF01529">
    <property type="entry name" value="DHHC"/>
    <property type="match status" value="1"/>
</dbReference>
<comment type="domain">
    <text evidence="7">The DHHC domain is required for palmitoyltransferase activity.</text>
</comment>
<protein>
    <recommendedName>
        <fullName evidence="7">Palmitoyltransferase</fullName>
        <ecNumber evidence="7">2.3.1.225</ecNumber>
    </recommendedName>
</protein>
<gene>
    <name evidence="9" type="ORF">TRIADDRAFT_32479</name>
</gene>
<comment type="catalytic activity">
    <reaction evidence="7">
        <text>L-cysteinyl-[protein] + hexadecanoyl-CoA = S-hexadecanoyl-L-cysteinyl-[protein] + CoA</text>
        <dbReference type="Rhea" id="RHEA:36683"/>
        <dbReference type="Rhea" id="RHEA-COMP:10131"/>
        <dbReference type="Rhea" id="RHEA-COMP:11032"/>
        <dbReference type="ChEBI" id="CHEBI:29950"/>
        <dbReference type="ChEBI" id="CHEBI:57287"/>
        <dbReference type="ChEBI" id="CHEBI:57379"/>
        <dbReference type="ChEBI" id="CHEBI:74151"/>
        <dbReference type="EC" id="2.3.1.225"/>
    </reaction>
</comment>
<comment type="subcellular location">
    <subcellularLocation>
        <location evidence="1">Membrane</location>
        <topology evidence="1">Multi-pass membrane protein</topology>
    </subcellularLocation>
</comment>
<organism evidence="9 10">
    <name type="scientific">Trichoplax adhaerens</name>
    <name type="common">Trichoplax reptans</name>
    <dbReference type="NCBI Taxonomy" id="10228"/>
    <lineage>
        <taxon>Eukaryota</taxon>
        <taxon>Metazoa</taxon>
        <taxon>Placozoa</taxon>
        <taxon>Uniplacotomia</taxon>
        <taxon>Trichoplacea</taxon>
        <taxon>Trichoplacidae</taxon>
        <taxon>Trichoplax</taxon>
    </lineage>
</organism>
<dbReference type="GO" id="GO:0016020">
    <property type="term" value="C:membrane"/>
    <property type="evidence" value="ECO:0007669"/>
    <property type="project" value="UniProtKB-SubCell"/>
</dbReference>
<evidence type="ECO:0000313" key="9">
    <source>
        <dbReference type="EMBL" id="EDV20178.1"/>
    </source>
</evidence>
<sequence length="170" mass="19802">EDDFRTPLYKTVTIRDISIKLKWCDTCHFYRPPRTSHCSICDSCVEGFDHHCPWLHNCIGRRNYRYFFILLLSITAYGIIVCTLTVIHIIYAASNGDEIAFPYPFNTCLSISGLMLVPVIGLTGFHCYLVPFNKSTNEYITQKFNNIPNPYDRGCLNNLIYMFCHRQQPR</sequence>
<feature type="non-terminal residue" evidence="9">
    <location>
        <position position="1"/>
    </location>
</feature>
<accession>B3SAL9</accession>
<keyword evidence="2 7" id="KW-0808">Transferase</keyword>
<evidence type="ECO:0000256" key="1">
    <source>
        <dbReference type="ARBA" id="ARBA00004141"/>
    </source>
</evidence>
<dbReference type="InterPro" id="IPR039859">
    <property type="entry name" value="PFA4/ZDH16/20/ERF2-like"/>
</dbReference>
<dbReference type="AlphaFoldDB" id="B3SAL9"/>
<dbReference type="Proteomes" id="UP000009022">
    <property type="component" value="Unassembled WGS sequence"/>
</dbReference>
<dbReference type="CTD" id="6758500"/>
<dbReference type="GO" id="GO:0019706">
    <property type="term" value="F:protein-cysteine S-palmitoyltransferase activity"/>
    <property type="evidence" value="ECO:0007669"/>
    <property type="project" value="UniProtKB-EC"/>
</dbReference>
<dbReference type="HOGENOM" id="CLU_018741_5_0_1"/>
<dbReference type="EMBL" id="DS985262">
    <property type="protein sequence ID" value="EDV20178.1"/>
    <property type="molecule type" value="Genomic_DNA"/>
</dbReference>
<name>B3SAL9_TRIAD</name>
<dbReference type="GeneID" id="6758500"/>
<comment type="similarity">
    <text evidence="7">Belongs to the DHHC palmitoyltransferase family.</text>
</comment>